<feature type="domain" description="G5" evidence="3">
    <location>
        <begin position="208"/>
        <end position="288"/>
    </location>
</feature>
<dbReference type="RefSeq" id="WP_093055799.1">
    <property type="nucleotide sequence ID" value="NZ_FOGT01000024.1"/>
</dbReference>
<evidence type="ECO:0000256" key="2">
    <source>
        <dbReference type="SAM" id="MobiDB-lite"/>
    </source>
</evidence>
<accession>A0A1H9X3B4</accession>
<feature type="compositionally biased region" description="Low complexity" evidence="2">
    <location>
        <begin position="294"/>
        <end position="341"/>
    </location>
</feature>
<dbReference type="Gene3D" id="2.20.230.10">
    <property type="entry name" value="Resuscitation-promoting factor rpfb"/>
    <property type="match status" value="1"/>
</dbReference>
<dbReference type="Pfam" id="PF06725">
    <property type="entry name" value="3D"/>
    <property type="match status" value="1"/>
</dbReference>
<dbReference type="GO" id="GO:0019867">
    <property type="term" value="C:outer membrane"/>
    <property type="evidence" value="ECO:0007669"/>
    <property type="project" value="InterPro"/>
</dbReference>
<sequence>MSHWMKQLYARFTWRKLAVSSVGLLALTGILILAVYELTKAEVTVKADEELLAVYTHASTVGEVLEEQDIDTTNHDYIEPSEETVISEAMTIVYKPAQRVEVNLEEEERSVWTTAATVGELMDDLYITVDEHDYIHPELDKQVNEGMQVIFKPAFQVTVISDGEKETVWSTSTTVADFLENENITLGEMDRVEPETEEELREEAEIKVIRVEKVTDVVEETVDYATVTRNDSSLQQGNEEVKQQGKKGKIEKRYEVVLEDGEEVSRKLINEEVVKESEDRIVAVGTKKQTESVSRGSSSAGSSSSESSSGASSSGSSNSSNSSGSSNRSGSSGNSSSSSGGNWETYTATAYTASCTGCSGVTATGIDLKANPDANVIAVDPAVIPLGSRVEVKGYGTYIAGDTGGAIKGKKIDIFIPDSNKVKSFGRRNVQVRVLD</sequence>
<evidence type="ECO:0000259" key="3">
    <source>
        <dbReference type="PROSITE" id="PS51109"/>
    </source>
</evidence>
<dbReference type="Pfam" id="PF07501">
    <property type="entry name" value="G5"/>
    <property type="match status" value="1"/>
</dbReference>
<dbReference type="Proteomes" id="UP000198571">
    <property type="component" value="Unassembled WGS sequence"/>
</dbReference>
<evidence type="ECO:0000313" key="5">
    <source>
        <dbReference type="Proteomes" id="UP000198571"/>
    </source>
</evidence>
<dbReference type="SUPFAM" id="SSF50685">
    <property type="entry name" value="Barwin-like endoglucanases"/>
    <property type="match status" value="1"/>
</dbReference>
<feature type="region of interest" description="Disordered" evidence="2">
    <location>
        <begin position="229"/>
        <end position="249"/>
    </location>
</feature>
<name>A0A1H9X3B4_9BACI</name>
<dbReference type="PANTHER" id="PTHR39160:SF4">
    <property type="entry name" value="RESUSCITATION-PROMOTING FACTOR RPFB"/>
    <property type="match status" value="1"/>
</dbReference>
<proteinExistence type="predicted"/>
<dbReference type="STRING" id="1601833.SAMN05518684_12416"/>
<evidence type="ECO:0000256" key="1">
    <source>
        <dbReference type="ARBA" id="ARBA00022729"/>
    </source>
</evidence>
<dbReference type="AlphaFoldDB" id="A0A1H9X3B4"/>
<dbReference type="Gene3D" id="2.40.40.10">
    <property type="entry name" value="RlpA-like domain"/>
    <property type="match status" value="1"/>
</dbReference>
<keyword evidence="5" id="KW-1185">Reference proteome</keyword>
<evidence type="ECO:0000313" key="4">
    <source>
        <dbReference type="EMBL" id="SES40666.1"/>
    </source>
</evidence>
<dbReference type="Pfam" id="PF03990">
    <property type="entry name" value="DUF348"/>
    <property type="match status" value="3"/>
</dbReference>
<dbReference type="InterPro" id="IPR051933">
    <property type="entry name" value="Resuscitation_pf_RpfB"/>
</dbReference>
<dbReference type="InterPro" id="IPR036908">
    <property type="entry name" value="RlpA-like_sf"/>
</dbReference>
<keyword evidence="1" id="KW-0732">Signal</keyword>
<dbReference type="SMART" id="SM01208">
    <property type="entry name" value="G5"/>
    <property type="match status" value="1"/>
</dbReference>
<dbReference type="InterPro" id="IPR011098">
    <property type="entry name" value="G5_dom"/>
</dbReference>
<feature type="compositionally biased region" description="Polar residues" evidence="2">
    <location>
        <begin position="229"/>
        <end position="238"/>
    </location>
</feature>
<reference evidence="5" key="1">
    <citation type="submission" date="2016-10" db="EMBL/GenBank/DDBJ databases">
        <authorList>
            <person name="Varghese N."/>
            <person name="Submissions S."/>
        </authorList>
    </citation>
    <scope>NUCLEOTIDE SEQUENCE [LARGE SCALE GENOMIC DNA]</scope>
    <source>
        <strain evidence="5">S9</strain>
    </source>
</reference>
<dbReference type="GO" id="GO:0004553">
    <property type="term" value="F:hydrolase activity, hydrolyzing O-glycosyl compounds"/>
    <property type="evidence" value="ECO:0007669"/>
    <property type="project" value="InterPro"/>
</dbReference>
<dbReference type="InterPro" id="IPR010611">
    <property type="entry name" value="3D_dom"/>
</dbReference>
<organism evidence="4 5">
    <name type="scientific">Salipaludibacillus aurantiacus</name>
    <dbReference type="NCBI Taxonomy" id="1601833"/>
    <lineage>
        <taxon>Bacteria</taxon>
        <taxon>Bacillati</taxon>
        <taxon>Bacillota</taxon>
        <taxon>Bacilli</taxon>
        <taxon>Bacillales</taxon>
        <taxon>Bacillaceae</taxon>
    </lineage>
</organism>
<dbReference type="PANTHER" id="PTHR39160">
    <property type="entry name" value="CELL WALL-BINDING PROTEIN YOCH"/>
    <property type="match status" value="1"/>
</dbReference>
<dbReference type="OrthoDB" id="9798935at2"/>
<feature type="region of interest" description="Disordered" evidence="2">
    <location>
        <begin position="285"/>
        <end position="341"/>
    </location>
</feature>
<protein>
    <submittedName>
        <fullName evidence="4">Uncharacterized conserved protein YabE, contains G5 and tandem DUF348 domains</fullName>
    </submittedName>
</protein>
<dbReference type="PROSITE" id="PS51109">
    <property type="entry name" value="G5"/>
    <property type="match status" value="1"/>
</dbReference>
<dbReference type="CDD" id="cd14667">
    <property type="entry name" value="3D_containing_proteins"/>
    <property type="match status" value="1"/>
</dbReference>
<dbReference type="EMBL" id="FOGT01000024">
    <property type="protein sequence ID" value="SES40666.1"/>
    <property type="molecule type" value="Genomic_DNA"/>
</dbReference>
<dbReference type="InterPro" id="IPR007137">
    <property type="entry name" value="DUF348"/>
</dbReference>
<dbReference type="GO" id="GO:0009254">
    <property type="term" value="P:peptidoglycan turnover"/>
    <property type="evidence" value="ECO:0007669"/>
    <property type="project" value="InterPro"/>
</dbReference>
<dbReference type="InterPro" id="IPR059180">
    <property type="entry name" value="3D_YorM"/>
</dbReference>
<gene>
    <name evidence="4" type="ORF">SAMN05518684_12416</name>
</gene>